<feature type="compositionally biased region" description="Low complexity" evidence="1">
    <location>
        <begin position="285"/>
        <end position="297"/>
    </location>
</feature>
<dbReference type="AlphaFoldDB" id="A0A818YRS0"/>
<dbReference type="EMBL" id="CAJNOT010000564">
    <property type="protein sequence ID" value="CAF1022548.1"/>
    <property type="molecule type" value="Genomic_DNA"/>
</dbReference>
<sequence length="457" mass="49432">MDEEEDDTSSFRTHLFDLSLKRSNSSPALPLLVSTAENDMQFDDADFCDAKLRRHSSSFSSHQSRLSRFAHIMKNELTNPIVDEASQERDLHDNLKMSISFTDLAVGDEQQSQQPAHLIDSRRSSVNSSDSSNLGYSSSPSPSTPARPCTVVSNQRQCYSPALQQQVAPFQCYLASPPSRSQSPIGMMTNTNNNNNNNTNNNNNNSSSKITSFPPNLKRKQADDSTTTGLSSKKTRIGSDNESLFGSTNSPESPSSSSSGLIDSNTNLLTTQQSLNFLSSIAPSLSSSSSSSSTTISNDNRHFKPIQHPDNDLFPPPNSPSMCPSPTNSTCSSSSSSITFTPISPVSTTPSSSSFLLLPANFNRSTVIPSSTLFIPSATTNITINTNCSKLKSTNQNQLQRGRSLDESSTLQPLSVILPRTTTTTTTSTTSQQKSTNSSSKQQFFFSSDDNNSTTAQ</sequence>
<feature type="region of interest" description="Disordered" evidence="1">
    <location>
        <begin position="108"/>
        <end position="149"/>
    </location>
</feature>
<feature type="region of interest" description="Disordered" evidence="1">
    <location>
        <begin position="285"/>
        <end position="328"/>
    </location>
</feature>
<gene>
    <name evidence="3" type="ORF">JBS370_LOCUS12715</name>
    <name evidence="2" type="ORF">ZHD862_LOCUS13613</name>
</gene>
<proteinExistence type="predicted"/>
<evidence type="ECO:0000256" key="1">
    <source>
        <dbReference type="SAM" id="MobiDB-lite"/>
    </source>
</evidence>
<organism evidence="3 4">
    <name type="scientific">Rotaria sordida</name>
    <dbReference type="NCBI Taxonomy" id="392033"/>
    <lineage>
        <taxon>Eukaryota</taxon>
        <taxon>Metazoa</taxon>
        <taxon>Spiralia</taxon>
        <taxon>Gnathifera</taxon>
        <taxon>Rotifera</taxon>
        <taxon>Eurotatoria</taxon>
        <taxon>Bdelloidea</taxon>
        <taxon>Philodinida</taxon>
        <taxon>Philodinidae</taxon>
        <taxon>Rotaria</taxon>
    </lineage>
</organism>
<comment type="caution">
    <text evidence="3">The sequence shown here is derived from an EMBL/GenBank/DDBJ whole genome shotgun (WGS) entry which is preliminary data.</text>
</comment>
<evidence type="ECO:0000313" key="2">
    <source>
        <dbReference type="EMBL" id="CAF1022548.1"/>
    </source>
</evidence>
<reference evidence="3" key="1">
    <citation type="submission" date="2021-02" db="EMBL/GenBank/DDBJ databases">
        <authorList>
            <person name="Nowell W R."/>
        </authorList>
    </citation>
    <scope>NUCLEOTIDE SEQUENCE</scope>
</reference>
<evidence type="ECO:0000313" key="3">
    <source>
        <dbReference type="EMBL" id="CAF3753715.1"/>
    </source>
</evidence>
<feature type="region of interest" description="Disordered" evidence="1">
    <location>
        <begin position="179"/>
        <end position="264"/>
    </location>
</feature>
<feature type="compositionally biased region" description="Low complexity" evidence="1">
    <location>
        <begin position="124"/>
        <end position="141"/>
    </location>
</feature>
<name>A0A818YRS0_9BILA</name>
<dbReference type="Proteomes" id="UP000663836">
    <property type="component" value="Unassembled WGS sequence"/>
</dbReference>
<feature type="compositionally biased region" description="Low complexity" evidence="1">
    <location>
        <begin position="189"/>
        <end position="205"/>
    </location>
</feature>
<protein>
    <submittedName>
        <fullName evidence="3">Uncharacterized protein</fullName>
    </submittedName>
</protein>
<feature type="region of interest" description="Disordered" evidence="1">
    <location>
        <begin position="418"/>
        <end position="457"/>
    </location>
</feature>
<feature type="compositionally biased region" description="Basic and acidic residues" evidence="1">
    <location>
        <begin position="299"/>
        <end position="311"/>
    </location>
</feature>
<feature type="compositionally biased region" description="Low complexity" evidence="1">
    <location>
        <begin position="250"/>
        <end position="259"/>
    </location>
</feature>
<evidence type="ECO:0000313" key="4">
    <source>
        <dbReference type="Proteomes" id="UP000663836"/>
    </source>
</evidence>
<dbReference type="Proteomes" id="UP000663864">
    <property type="component" value="Unassembled WGS sequence"/>
</dbReference>
<feature type="compositionally biased region" description="Low complexity" evidence="1">
    <location>
        <begin position="421"/>
        <end position="448"/>
    </location>
</feature>
<feature type="compositionally biased region" description="Polar residues" evidence="1">
    <location>
        <begin position="224"/>
        <end position="249"/>
    </location>
</feature>
<dbReference type="EMBL" id="CAJOBD010001049">
    <property type="protein sequence ID" value="CAF3753715.1"/>
    <property type="molecule type" value="Genomic_DNA"/>
</dbReference>
<accession>A0A818YRS0</accession>